<feature type="transmembrane region" description="Helical" evidence="10">
    <location>
        <begin position="180"/>
        <end position="197"/>
    </location>
</feature>
<dbReference type="PANTHER" id="PTHR11048">
    <property type="entry name" value="PRENYLTRANSFERASES"/>
    <property type="match status" value="1"/>
</dbReference>
<comment type="pathway">
    <text evidence="10">Cofactor biosynthesis; ubiquinone biosynthesis.</text>
</comment>
<dbReference type="RefSeq" id="XP_040723735.1">
    <property type="nucleotide sequence ID" value="XM_040872183.1"/>
</dbReference>
<dbReference type="UniPathway" id="UPA00232"/>
<dbReference type="GO" id="GO:0008412">
    <property type="term" value="F:4-hydroxybenzoate polyprenyltransferase activity"/>
    <property type="evidence" value="ECO:0007669"/>
    <property type="project" value="UniProtKB-EC"/>
</dbReference>
<dbReference type="PROSITE" id="PS00943">
    <property type="entry name" value="UBIA"/>
    <property type="match status" value="1"/>
</dbReference>
<feature type="transmembrane region" description="Helical" evidence="10">
    <location>
        <begin position="154"/>
        <end position="171"/>
    </location>
</feature>
<dbReference type="AlphaFoldDB" id="A0A1Y2F5G7"/>
<keyword evidence="10" id="KW-0496">Mitochondrion</keyword>
<gene>
    <name evidence="11" type="ORF">BCR37DRAFT_410657</name>
</gene>
<comment type="subcellular location">
    <subcellularLocation>
        <location evidence="2 10">Mitochondrion inner membrane</location>
        <topology evidence="2 10">Multi-pass membrane protein</topology>
        <orientation evidence="2 10">Matrix side</orientation>
    </subcellularLocation>
</comment>
<dbReference type="OMA" id="LEVQIDW"/>
<dbReference type="PANTHER" id="PTHR11048:SF28">
    <property type="entry name" value="4-HYDROXYBENZOATE POLYPRENYLTRANSFERASE, MITOCHONDRIAL"/>
    <property type="match status" value="1"/>
</dbReference>
<comment type="caution">
    <text evidence="11">The sequence shown here is derived from an EMBL/GenBank/DDBJ whole genome shotgun (WGS) entry which is preliminary data.</text>
</comment>
<dbReference type="EMBL" id="MCFI01000016">
    <property type="protein sequence ID" value="ORY79103.1"/>
    <property type="molecule type" value="Genomic_DNA"/>
</dbReference>
<keyword evidence="5 10" id="KW-0812">Transmembrane</keyword>
<dbReference type="InterPro" id="IPR000537">
    <property type="entry name" value="UbiA_prenyltransferase"/>
</dbReference>
<accession>A0A1Y2F5G7</accession>
<keyword evidence="4 10" id="KW-0808">Transferase</keyword>
<dbReference type="NCBIfam" id="TIGR01474">
    <property type="entry name" value="ubiA_proteo"/>
    <property type="match status" value="1"/>
</dbReference>
<dbReference type="Gene3D" id="1.10.357.140">
    <property type="entry name" value="UbiA prenyltransferase"/>
    <property type="match status" value="1"/>
</dbReference>
<comment type="similarity">
    <text evidence="3 10">Belongs to the UbiA prenyltransferase family.</text>
</comment>
<dbReference type="GO" id="GO:0006744">
    <property type="term" value="P:ubiquinone biosynthetic process"/>
    <property type="evidence" value="ECO:0007669"/>
    <property type="project" value="UniProtKB-UniRule"/>
</dbReference>
<dbReference type="HAMAP" id="MF_01635">
    <property type="entry name" value="UbiA"/>
    <property type="match status" value="1"/>
</dbReference>
<dbReference type="CDD" id="cd13959">
    <property type="entry name" value="PT_UbiA_COQ2"/>
    <property type="match status" value="1"/>
</dbReference>
<dbReference type="FunFam" id="1.10.357.140:FF:000003">
    <property type="entry name" value="4-hydroxybenzoate polyprenyltransferase, mitochondrial"/>
    <property type="match status" value="1"/>
</dbReference>
<evidence type="ECO:0000256" key="8">
    <source>
        <dbReference type="ARBA" id="ARBA00052313"/>
    </source>
</evidence>
<dbReference type="STRING" id="56484.A0A1Y2F5G7"/>
<keyword evidence="7 10" id="KW-0472">Membrane</keyword>
<dbReference type="InterPro" id="IPR006370">
    <property type="entry name" value="HB_polyprenyltransferase-like"/>
</dbReference>
<dbReference type="GeneID" id="63788782"/>
<evidence type="ECO:0000256" key="1">
    <source>
        <dbReference type="ARBA" id="ARBA00001946"/>
    </source>
</evidence>
<dbReference type="GO" id="GO:0005743">
    <property type="term" value="C:mitochondrial inner membrane"/>
    <property type="evidence" value="ECO:0007669"/>
    <property type="project" value="UniProtKB-SubCell"/>
</dbReference>
<dbReference type="Gene3D" id="1.20.120.1780">
    <property type="entry name" value="UbiA prenyltransferase"/>
    <property type="match status" value="1"/>
</dbReference>
<keyword evidence="6 10" id="KW-1133">Transmembrane helix</keyword>
<evidence type="ECO:0000256" key="3">
    <source>
        <dbReference type="ARBA" id="ARBA00005985"/>
    </source>
</evidence>
<dbReference type="Pfam" id="PF01040">
    <property type="entry name" value="UbiA"/>
    <property type="match status" value="1"/>
</dbReference>
<evidence type="ECO:0000256" key="10">
    <source>
        <dbReference type="HAMAP-Rule" id="MF_03189"/>
    </source>
</evidence>
<evidence type="ECO:0000313" key="12">
    <source>
        <dbReference type="Proteomes" id="UP000193685"/>
    </source>
</evidence>
<keyword evidence="10" id="KW-0831">Ubiquinone biosynthesis</keyword>
<name>A0A1Y2F5G7_PROLT</name>
<dbReference type="InterPro" id="IPR044878">
    <property type="entry name" value="UbiA_sf"/>
</dbReference>
<sequence length="349" mass="37522">MAVRWEGELEGGCRGRVNNFAQLAPRPPSHRPSPKYSISYISKLQAYAALARVHAPVGATLLFLPCLQSTLLAATLLQRTVLGTIALFGTGSFLMRSAGCVINDLWDQDLDRAVERTSMRPLASGALSNTEALGFLSTLLTGGLAVLLQFDVNTIILGMGSMGLVVLYPLMKRITYFPQVVLGLAFNWGALLGFSALSNGAVMGWDAALPLYGSGVLWCILYDTIYAHQDAKDDVNAGIHSTALFLGQAKTKPFLSALAIGQFSLLGSLAVTFPEQLANGPYIAGTTLAALYTANMIYKVDVANVQDCGRWFKRSQYVGWLVAAGLAGEYARQLYLAAQEQESVENVVQ</sequence>
<comment type="catalytic activity">
    <reaction evidence="8 10">
        <text>an all-trans-polyprenyl diphosphate + 4-hydroxybenzoate = a 4-hydroxy-3-(all-trans-polyprenyl)benzoate + diphosphate</text>
        <dbReference type="Rhea" id="RHEA:44504"/>
        <dbReference type="Rhea" id="RHEA-COMP:9514"/>
        <dbReference type="Rhea" id="RHEA-COMP:9564"/>
        <dbReference type="ChEBI" id="CHEBI:17879"/>
        <dbReference type="ChEBI" id="CHEBI:33019"/>
        <dbReference type="ChEBI" id="CHEBI:58914"/>
        <dbReference type="ChEBI" id="CHEBI:78396"/>
        <dbReference type="EC" id="2.5.1.39"/>
    </reaction>
</comment>
<evidence type="ECO:0000256" key="6">
    <source>
        <dbReference type="ARBA" id="ARBA00022989"/>
    </source>
</evidence>
<dbReference type="OrthoDB" id="18170at2759"/>
<organism evidence="11 12">
    <name type="scientific">Protomyces lactucae-debilis</name>
    <dbReference type="NCBI Taxonomy" id="2754530"/>
    <lineage>
        <taxon>Eukaryota</taxon>
        <taxon>Fungi</taxon>
        <taxon>Dikarya</taxon>
        <taxon>Ascomycota</taxon>
        <taxon>Taphrinomycotina</taxon>
        <taxon>Taphrinomycetes</taxon>
        <taxon>Taphrinales</taxon>
        <taxon>Protomycetaceae</taxon>
        <taxon>Protomyces</taxon>
    </lineage>
</organism>
<evidence type="ECO:0000256" key="9">
    <source>
        <dbReference type="ARBA" id="ARBA00058997"/>
    </source>
</evidence>
<comment type="cofactor">
    <cofactor evidence="1 10">
        <name>Mg(2+)</name>
        <dbReference type="ChEBI" id="CHEBI:18420"/>
    </cofactor>
</comment>
<keyword evidence="10" id="KW-0999">Mitochondrion inner membrane</keyword>
<evidence type="ECO:0000256" key="7">
    <source>
        <dbReference type="ARBA" id="ARBA00023136"/>
    </source>
</evidence>
<evidence type="ECO:0000256" key="5">
    <source>
        <dbReference type="ARBA" id="ARBA00022692"/>
    </source>
</evidence>
<dbReference type="EC" id="2.5.1.39" evidence="10"/>
<dbReference type="FunFam" id="1.20.120.1780:FF:000001">
    <property type="entry name" value="4-hydroxybenzoate octaprenyltransferase"/>
    <property type="match status" value="1"/>
</dbReference>
<dbReference type="Proteomes" id="UP000193685">
    <property type="component" value="Unassembled WGS sequence"/>
</dbReference>
<reference evidence="11 12" key="1">
    <citation type="submission" date="2016-07" db="EMBL/GenBank/DDBJ databases">
        <title>Pervasive Adenine N6-methylation of Active Genes in Fungi.</title>
        <authorList>
            <consortium name="DOE Joint Genome Institute"/>
            <person name="Mondo S.J."/>
            <person name="Dannebaum R.O."/>
            <person name="Kuo R.C."/>
            <person name="Labutti K."/>
            <person name="Haridas S."/>
            <person name="Kuo A."/>
            <person name="Salamov A."/>
            <person name="Ahrendt S.R."/>
            <person name="Lipzen A."/>
            <person name="Sullivan W."/>
            <person name="Andreopoulos W.B."/>
            <person name="Clum A."/>
            <person name="Lindquist E."/>
            <person name="Daum C."/>
            <person name="Ramamoorthy G.K."/>
            <person name="Gryganskyi A."/>
            <person name="Culley D."/>
            <person name="Magnuson J.K."/>
            <person name="James T.Y."/>
            <person name="O'Malley M.A."/>
            <person name="Stajich J.E."/>
            <person name="Spatafora J.W."/>
            <person name="Visel A."/>
            <person name="Grigoriev I.V."/>
        </authorList>
    </citation>
    <scope>NUCLEOTIDE SEQUENCE [LARGE SCALE GENOMIC DNA]</scope>
    <source>
        <strain evidence="11 12">12-1054</strain>
    </source>
</reference>
<evidence type="ECO:0000256" key="2">
    <source>
        <dbReference type="ARBA" id="ARBA00004292"/>
    </source>
</evidence>
<comment type="function">
    <text evidence="9 10">Catalyzes the prenylation of para-hydroxybenzoate (PHB) with an all-trans polyprenyl group. Mediates the second step in the final reaction sequence of coenzyme Q (CoQ) biosynthesis, which is the condensation of the polyisoprenoid side chain with PHB, generating the first membrane-bound Q intermediate.</text>
</comment>
<proteinExistence type="inferred from homology"/>
<dbReference type="InterPro" id="IPR030470">
    <property type="entry name" value="UbiA_prenylTrfase_CS"/>
</dbReference>
<evidence type="ECO:0000256" key="4">
    <source>
        <dbReference type="ARBA" id="ARBA00022679"/>
    </source>
</evidence>
<dbReference type="GO" id="GO:0008299">
    <property type="term" value="P:isoprenoid biosynthetic process"/>
    <property type="evidence" value="ECO:0007669"/>
    <property type="project" value="UniProtKB-UniRule"/>
</dbReference>
<protein>
    <recommendedName>
        <fullName evidence="10">4-hydroxybenzoate polyprenyltransferase, mitochondrial</fullName>
        <shortName evidence="10">4-HB polyprenyltransferase</shortName>
        <ecNumber evidence="10">2.5.1.39</ecNumber>
    </recommendedName>
    <alternativeName>
        <fullName evidence="10">Para-hydroxybenzoate--polyprenyltransferase</fullName>
        <shortName evidence="10">PHB:PPT</shortName>
        <shortName evidence="10">PHB:polyprenyltransferase</shortName>
    </alternativeName>
</protein>
<keyword evidence="10" id="KW-0414">Isoprene biosynthesis</keyword>
<evidence type="ECO:0000313" key="11">
    <source>
        <dbReference type="EMBL" id="ORY79103.1"/>
    </source>
</evidence>
<feature type="transmembrane region" description="Helical" evidence="10">
    <location>
        <begin position="203"/>
        <end position="222"/>
    </location>
</feature>
<dbReference type="InterPro" id="IPR039653">
    <property type="entry name" value="Prenyltransferase"/>
</dbReference>
<keyword evidence="12" id="KW-1185">Reference proteome</keyword>